<protein>
    <submittedName>
        <fullName evidence="1">Uncharacterized protein</fullName>
    </submittedName>
</protein>
<organism evidence="1">
    <name type="scientific">Gordonia amarae</name>
    <dbReference type="NCBI Taxonomy" id="36821"/>
    <lineage>
        <taxon>Bacteria</taxon>
        <taxon>Bacillati</taxon>
        <taxon>Actinomycetota</taxon>
        <taxon>Actinomycetes</taxon>
        <taxon>Mycobacteriales</taxon>
        <taxon>Gordoniaceae</taxon>
        <taxon>Gordonia</taxon>
    </lineage>
</organism>
<gene>
    <name evidence="1" type="ORF">GII30_01845</name>
</gene>
<dbReference type="EMBL" id="CP045810">
    <property type="protein sequence ID" value="QHN38093.1"/>
    <property type="molecule type" value="Genomic_DNA"/>
</dbReference>
<name>A0A857LJ01_9ACTN</name>
<accession>A0A857LJ01</accession>
<evidence type="ECO:0000313" key="1">
    <source>
        <dbReference type="EMBL" id="QHN38093.1"/>
    </source>
</evidence>
<dbReference type="RefSeq" id="WP_005192146.1">
    <property type="nucleotide sequence ID" value="NZ_CP045804.1"/>
</dbReference>
<reference evidence="1" key="1">
    <citation type="journal article" date="2021" name="Nat. Microbiol.">
        <title>Cocultivation of an ultrasmall environmental parasitic bacterium with lytic ability against bacteria associated with wastewater foams.</title>
        <authorList>
            <person name="Batinovic S."/>
            <person name="Rose J.J.A."/>
            <person name="Ratcliffe J."/>
            <person name="Seviour R.J."/>
            <person name="Petrovski S."/>
        </authorList>
    </citation>
    <scope>NUCLEOTIDE SEQUENCE</scope>
    <source>
        <strain evidence="1">CON44</strain>
    </source>
</reference>
<proteinExistence type="predicted"/>
<sequence>MEPNGGLLRLIRVNMYPTDSFGLVRREAAHLVGICDREIASAIRDDHLLRLYPGVYVRPSDDFTGREGAQRLHRLTAIAIATSTRTDGPILPISHDSAAAMHAAPLLKPSIQQVHVVTGQSSGGGIRRHRHLHAAPIDDDEITTVDGIAVTSPERTAVDVACAGTFAQALTAFDQTIRRGGDAALMAEILTRRRRVGGRRAARALSMADGASESVGESWSRAQMIEAGLPIPRLQHRFVCRSGTYATDFDWDEKLVGEFDGKVKYGRLLRIGENATDAVVPEKVREDEIRARGPMVIRWTWPTLESGTLPALLHPWLTKFGLI</sequence>
<dbReference type="AlphaFoldDB" id="A0A857LJ01"/>